<keyword evidence="4" id="KW-0472">Membrane</keyword>
<organism evidence="7 8">
    <name type="scientific">Pseudoxanthomonas helianthi</name>
    <dbReference type="NCBI Taxonomy" id="1453541"/>
    <lineage>
        <taxon>Bacteria</taxon>
        <taxon>Pseudomonadati</taxon>
        <taxon>Pseudomonadota</taxon>
        <taxon>Gammaproteobacteria</taxon>
        <taxon>Lysobacterales</taxon>
        <taxon>Lysobacteraceae</taxon>
        <taxon>Pseudoxanthomonas</taxon>
    </lineage>
</organism>
<keyword evidence="3" id="KW-1133">Transmembrane helix</keyword>
<dbReference type="EMBL" id="JAGKTC010000001">
    <property type="protein sequence ID" value="MBP3984115.1"/>
    <property type="molecule type" value="Genomic_DNA"/>
</dbReference>
<dbReference type="NCBIfam" id="TIGR01352">
    <property type="entry name" value="tonB_Cterm"/>
    <property type="match status" value="1"/>
</dbReference>
<feature type="signal peptide" evidence="5">
    <location>
        <begin position="1"/>
        <end position="21"/>
    </location>
</feature>
<evidence type="ECO:0000313" key="8">
    <source>
        <dbReference type="Proteomes" id="UP000673447"/>
    </source>
</evidence>
<evidence type="ECO:0000256" key="4">
    <source>
        <dbReference type="ARBA" id="ARBA00023136"/>
    </source>
</evidence>
<dbReference type="InterPro" id="IPR006260">
    <property type="entry name" value="TonB/TolA_C"/>
</dbReference>
<protein>
    <submittedName>
        <fullName evidence="7">TonB family protein</fullName>
    </submittedName>
</protein>
<accession>A0A940X3P6</accession>
<keyword evidence="2" id="KW-0812">Transmembrane</keyword>
<sequence length="249" mass="27047">MKIVASMVVLPLLFATSIATPNGTDASKPVVFRAGARVAVDATGKPTSVQASEDLPDAVRGYIERRIAGWRFDVPQREGVPVGGVTYVVLGACAMPAKEGYRLGMDFKSNGPGLPKDWLTPPRYPPNAARAGNEANMDVTYAVESDGNATLEEMKFRGARPPAARDFDASVREWIARLRFEPEQVAGQPVRTRTTVPVDFSLGNATNGRRLRRAEKDETKGKSLECEAATGYEYDQVVLDSPFKLINSN</sequence>
<dbReference type="SUPFAM" id="SSF74653">
    <property type="entry name" value="TolA/TonB C-terminal domain"/>
    <property type="match status" value="1"/>
</dbReference>
<dbReference type="PROSITE" id="PS52015">
    <property type="entry name" value="TONB_CTD"/>
    <property type="match status" value="1"/>
</dbReference>
<proteinExistence type="predicted"/>
<dbReference type="RefSeq" id="WP_210535904.1">
    <property type="nucleotide sequence ID" value="NZ_JAGKTC010000001.1"/>
</dbReference>
<evidence type="ECO:0000256" key="2">
    <source>
        <dbReference type="ARBA" id="ARBA00022692"/>
    </source>
</evidence>
<feature type="domain" description="TonB C-terminal" evidence="6">
    <location>
        <begin position="109"/>
        <end position="209"/>
    </location>
</feature>
<evidence type="ECO:0000256" key="3">
    <source>
        <dbReference type="ARBA" id="ARBA00022989"/>
    </source>
</evidence>
<gene>
    <name evidence="7" type="ORF">J5837_06700</name>
</gene>
<feature type="chain" id="PRO_5037693024" evidence="5">
    <location>
        <begin position="22"/>
        <end position="249"/>
    </location>
</feature>
<evidence type="ECO:0000256" key="1">
    <source>
        <dbReference type="ARBA" id="ARBA00004167"/>
    </source>
</evidence>
<dbReference type="Gene3D" id="3.30.1150.10">
    <property type="match status" value="1"/>
</dbReference>
<name>A0A940X3P6_9GAMM</name>
<comment type="subcellular location">
    <subcellularLocation>
        <location evidence="1">Membrane</location>
        <topology evidence="1">Single-pass membrane protein</topology>
    </subcellularLocation>
</comment>
<dbReference type="GO" id="GO:0055085">
    <property type="term" value="P:transmembrane transport"/>
    <property type="evidence" value="ECO:0007669"/>
    <property type="project" value="InterPro"/>
</dbReference>
<comment type="caution">
    <text evidence="7">The sequence shown here is derived from an EMBL/GenBank/DDBJ whole genome shotgun (WGS) entry which is preliminary data.</text>
</comment>
<evidence type="ECO:0000313" key="7">
    <source>
        <dbReference type="EMBL" id="MBP3984115.1"/>
    </source>
</evidence>
<dbReference type="Proteomes" id="UP000673447">
    <property type="component" value="Unassembled WGS sequence"/>
</dbReference>
<reference evidence="7" key="2">
    <citation type="submission" date="2021-03" db="EMBL/GenBank/DDBJ databases">
        <authorList>
            <person name="Cao W."/>
        </authorList>
    </citation>
    <scope>NUCLEOTIDE SEQUENCE</scope>
    <source>
        <strain evidence="7">110414</strain>
    </source>
</reference>
<evidence type="ECO:0000256" key="5">
    <source>
        <dbReference type="SAM" id="SignalP"/>
    </source>
</evidence>
<dbReference type="InterPro" id="IPR037682">
    <property type="entry name" value="TonB_C"/>
</dbReference>
<dbReference type="GO" id="GO:0016020">
    <property type="term" value="C:membrane"/>
    <property type="evidence" value="ECO:0007669"/>
    <property type="project" value="UniProtKB-SubCell"/>
</dbReference>
<dbReference type="Pfam" id="PF03544">
    <property type="entry name" value="TonB_C"/>
    <property type="match status" value="1"/>
</dbReference>
<evidence type="ECO:0000259" key="6">
    <source>
        <dbReference type="PROSITE" id="PS52015"/>
    </source>
</evidence>
<reference evidence="7" key="1">
    <citation type="journal article" date="2016" name="Int. J. Syst. Evol. Microbiol.">
        <title>Pseudoxanthomonas helianthi sp. nov., isolated from roots of Jerusalem artichoke (Helianthus tuberosus).</title>
        <authorList>
            <person name="Kittiwongwattana C."/>
            <person name="Thawai C."/>
        </authorList>
    </citation>
    <scope>NUCLEOTIDE SEQUENCE</scope>
    <source>
        <strain evidence="7">110414</strain>
    </source>
</reference>
<dbReference type="AlphaFoldDB" id="A0A940X3P6"/>
<keyword evidence="8" id="KW-1185">Reference proteome</keyword>
<keyword evidence="5" id="KW-0732">Signal</keyword>